<dbReference type="EMBL" id="WNTK01000012">
    <property type="protein sequence ID" value="KAG9475657.1"/>
    <property type="molecule type" value="Genomic_DNA"/>
</dbReference>
<sequence>MASVQHNLPNSDHHQHSLPDSYQHQHCLPNSYHHQHYLLHSIVPQIYIGSEVTIFINEHDLCINLGCVHPIWSLDRSQNP</sequence>
<dbReference type="Proteomes" id="UP000770717">
    <property type="component" value="Unassembled WGS sequence"/>
</dbReference>
<gene>
    <name evidence="2" type="ORF">GDO78_003845</name>
</gene>
<comment type="caution">
    <text evidence="2">The sequence shown here is derived from an EMBL/GenBank/DDBJ whole genome shotgun (WGS) entry which is preliminary data.</text>
</comment>
<reference evidence="2" key="1">
    <citation type="thesis" date="2020" institute="ProQuest LLC" country="789 East Eisenhower Parkway, Ann Arbor, MI, USA">
        <title>Comparative Genomics and Chromosome Evolution.</title>
        <authorList>
            <person name="Mudd A.B."/>
        </authorList>
    </citation>
    <scope>NUCLEOTIDE SEQUENCE</scope>
    <source>
        <strain evidence="2">HN-11 Male</strain>
        <tissue evidence="2">Kidney and liver</tissue>
    </source>
</reference>
<evidence type="ECO:0000313" key="3">
    <source>
        <dbReference type="Proteomes" id="UP000770717"/>
    </source>
</evidence>
<dbReference type="AlphaFoldDB" id="A0A8J6K149"/>
<feature type="region of interest" description="Disordered" evidence="1">
    <location>
        <begin position="1"/>
        <end position="22"/>
    </location>
</feature>
<evidence type="ECO:0000256" key="1">
    <source>
        <dbReference type="SAM" id="MobiDB-lite"/>
    </source>
</evidence>
<name>A0A8J6K149_ELECQ</name>
<accession>A0A8J6K149</accession>
<proteinExistence type="predicted"/>
<keyword evidence="3" id="KW-1185">Reference proteome</keyword>
<protein>
    <submittedName>
        <fullName evidence="2">Uncharacterized protein</fullName>
    </submittedName>
</protein>
<organism evidence="2 3">
    <name type="scientific">Eleutherodactylus coqui</name>
    <name type="common">Puerto Rican coqui</name>
    <dbReference type="NCBI Taxonomy" id="57060"/>
    <lineage>
        <taxon>Eukaryota</taxon>
        <taxon>Metazoa</taxon>
        <taxon>Chordata</taxon>
        <taxon>Craniata</taxon>
        <taxon>Vertebrata</taxon>
        <taxon>Euteleostomi</taxon>
        <taxon>Amphibia</taxon>
        <taxon>Batrachia</taxon>
        <taxon>Anura</taxon>
        <taxon>Neobatrachia</taxon>
        <taxon>Hyloidea</taxon>
        <taxon>Eleutherodactylidae</taxon>
        <taxon>Eleutherodactylinae</taxon>
        <taxon>Eleutherodactylus</taxon>
        <taxon>Eleutherodactylus</taxon>
    </lineage>
</organism>
<feature type="compositionally biased region" description="Polar residues" evidence="1">
    <location>
        <begin position="1"/>
        <end position="10"/>
    </location>
</feature>
<evidence type="ECO:0000313" key="2">
    <source>
        <dbReference type="EMBL" id="KAG9475657.1"/>
    </source>
</evidence>